<dbReference type="Gene3D" id="3.30.70.1320">
    <property type="entry name" value="Multidrug efflux transporter AcrB pore domain like"/>
    <property type="match status" value="1"/>
</dbReference>
<dbReference type="SUPFAM" id="SSF82693">
    <property type="entry name" value="Multidrug efflux transporter AcrB pore domain, PN1, PN2, PC1 and PC2 subdomains"/>
    <property type="match status" value="1"/>
</dbReference>
<dbReference type="Gene3D" id="3.30.2090.10">
    <property type="entry name" value="Multidrug efflux transporter AcrB TolC docking domain, DN and DC subdomains"/>
    <property type="match status" value="2"/>
</dbReference>
<feature type="transmembrane region" description="Helical" evidence="1">
    <location>
        <begin position="979"/>
        <end position="996"/>
    </location>
</feature>
<feature type="transmembrane region" description="Helical" evidence="1">
    <location>
        <begin position="363"/>
        <end position="384"/>
    </location>
</feature>
<dbReference type="Gene3D" id="1.20.1640.10">
    <property type="entry name" value="Multidrug efflux transporter AcrB transmembrane domain"/>
    <property type="match status" value="2"/>
</dbReference>
<keyword evidence="1" id="KW-0812">Transmembrane</keyword>
<dbReference type="EMBL" id="JACBAZ010000001">
    <property type="protein sequence ID" value="NWK54338.1"/>
    <property type="molecule type" value="Genomic_DNA"/>
</dbReference>
<evidence type="ECO:0000256" key="1">
    <source>
        <dbReference type="SAM" id="Phobius"/>
    </source>
</evidence>
<dbReference type="PANTHER" id="PTHR32063:SF33">
    <property type="entry name" value="RND SUPERFAMILY EFFLUX PUMP PERMEASE COMPONENT"/>
    <property type="match status" value="1"/>
</dbReference>
<name>A0A851G9E7_9BACT</name>
<dbReference type="Gene3D" id="3.30.70.1440">
    <property type="entry name" value="Multidrug efflux transporter AcrB pore domain"/>
    <property type="match status" value="1"/>
</dbReference>
<dbReference type="Proteomes" id="UP000557872">
    <property type="component" value="Unassembled WGS sequence"/>
</dbReference>
<dbReference type="Pfam" id="PF00873">
    <property type="entry name" value="ACR_tran"/>
    <property type="match status" value="1"/>
</dbReference>
<proteinExistence type="predicted"/>
<keyword evidence="3" id="KW-1185">Reference proteome</keyword>
<feature type="transmembrane region" description="Helical" evidence="1">
    <location>
        <begin position="547"/>
        <end position="565"/>
    </location>
</feature>
<dbReference type="Gene3D" id="3.30.70.1430">
    <property type="entry name" value="Multidrug efflux transporter AcrB pore domain"/>
    <property type="match status" value="2"/>
</dbReference>
<comment type="caution">
    <text evidence="2">The sequence shown here is derived from an EMBL/GenBank/DDBJ whole genome shotgun (WGS) entry which is preliminary data.</text>
</comment>
<keyword evidence="1" id="KW-0472">Membrane</keyword>
<dbReference type="GO" id="GO:0042910">
    <property type="term" value="F:xenobiotic transmembrane transporter activity"/>
    <property type="evidence" value="ECO:0007669"/>
    <property type="project" value="TreeGrafter"/>
</dbReference>
<feature type="transmembrane region" description="Helical" evidence="1">
    <location>
        <begin position="1008"/>
        <end position="1029"/>
    </location>
</feature>
<feature type="transmembrane region" description="Helical" evidence="1">
    <location>
        <begin position="337"/>
        <end position="356"/>
    </location>
</feature>
<feature type="transmembrane region" description="Helical" evidence="1">
    <location>
        <begin position="440"/>
        <end position="460"/>
    </location>
</feature>
<dbReference type="InterPro" id="IPR001036">
    <property type="entry name" value="Acrflvin-R"/>
</dbReference>
<feature type="transmembrane region" description="Helical" evidence="1">
    <location>
        <begin position="472"/>
        <end position="489"/>
    </location>
</feature>
<dbReference type="SUPFAM" id="SSF82714">
    <property type="entry name" value="Multidrug efflux transporter AcrB TolC docking domain, DN and DC subdomains"/>
    <property type="match status" value="2"/>
</dbReference>
<dbReference type="PANTHER" id="PTHR32063">
    <property type="match status" value="1"/>
</dbReference>
<evidence type="ECO:0000313" key="3">
    <source>
        <dbReference type="Proteomes" id="UP000557872"/>
    </source>
</evidence>
<accession>A0A851G9E7</accession>
<feature type="transmembrane region" description="Helical" evidence="1">
    <location>
        <begin position="396"/>
        <end position="419"/>
    </location>
</feature>
<feature type="transmembrane region" description="Helical" evidence="1">
    <location>
        <begin position="12"/>
        <end position="38"/>
    </location>
</feature>
<dbReference type="InterPro" id="IPR027463">
    <property type="entry name" value="AcrB_DN_DC_subdom"/>
</dbReference>
<dbReference type="RefSeq" id="WP_178930874.1">
    <property type="nucleotide sequence ID" value="NZ_JACBAZ010000001.1"/>
</dbReference>
<dbReference type="AlphaFoldDB" id="A0A851G9E7"/>
<evidence type="ECO:0000313" key="2">
    <source>
        <dbReference type="EMBL" id="NWK54338.1"/>
    </source>
</evidence>
<dbReference type="PRINTS" id="PR00702">
    <property type="entry name" value="ACRIFLAVINRP"/>
</dbReference>
<gene>
    <name evidence="2" type="ORF">HW115_01855</name>
</gene>
<protein>
    <submittedName>
        <fullName evidence="2">Efflux RND transporter permease subunit</fullName>
    </submittedName>
</protein>
<feature type="transmembrane region" description="Helical" evidence="1">
    <location>
        <begin position="905"/>
        <end position="925"/>
    </location>
</feature>
<sequence length="1057" mass="116616">MKDAIEKDHKIIAWFAHNSVVANVLLFAILGFGIWTALNVRKEAFPSFDAKSVNIEVPFRGGTPEDVERGVVLKIEESLKNVDGIEHIRSTSTETSATIVVQAYEDYDLSKLLDDVKIKVDAIPTLPEQAEKPIISERKRENSVIWIEVHGDASEEVLKETARELRDDLLLDPSISKVNTSGARDYEISIEVSEDKLRTYGLTFEEVSQAVSANSIDLSGGVIRSNRGDISLRTRSQAYNTRDFAAIPLRTTEEGTRIYLRDVASIRDGFVDQDFLSEFETSPTVSLNIVNEGSDDILKSRKAADELVQQYLESNKLPEGVTLTLWSDESKVIRARLMLLAKNGILGVLLVIVCLTMFLNLRLAFWVSLGIPISLAGAVILFPLPGVDISINVLTSFAFILVLGIVVDDAIVIGESVYAEKEKQIDCKSGNAPFRATVRGVSKVIVPAVFGVLTTIAAFYPLTQVSGRMGNAFGQIATGVIFCLIFSLIESKLILPAHLAHIDVHKKPTNALTRAWARFQGSIASSLKWFIRTVYQRFLNWLMPHRYTVTAAFVAVFVIVVALLPSNRLRFVFFPDIQRDSASAILELEEGLPVSYLHEQARRISDAAHRTGMEFESETGHNPFKHVQVHSKNNTLATIAVELTPSESRSISTNEIVNAWRNKIRGIAGAKSLTFSGKAGPPGGALDIQLQSDNLDSLKSAAEALKTELSSYNGVFDVQDTFSSGRPEIQIEVTPEGEAAGFDKRDLALNLRDAFYGREAQRVQRGRDEVKVMVRYPIDDRGSIDTMRDMRVRSLDGTTVPFGIVADTHYGQGLSKIERYDGKRIVSVKGDVDKDVTSSDEVLLKLQKDYFPELLKQHPDITFNLSGEAEQRAKSMKSLFIGFGASIILIYILLAIPLKAYVKPLFIMSVIPFGIIGALAGHYLVGIPVSILSIFGILALSGVVVNDSLVLVHRIDDLRPQYSSLEETIHQAGGERFRAILLTSVTTFVGLTPLLAETEVQAQFLKPMAVSLGFGVLFATFITLILLPMQLLIARDIKRGFIHSANSWKRLLGPKAD</sequence>
<dbReference type="SUPFAM" id="SSF82866">
    <property type="entry name" value="Multidrug efflux transporter AcrB transmembrane domain"/>
    <property type="match status" value="2"/>
</dbReference>
<organism evidence="2 3">
    <name type="scientific">Oceaniferula marina</name>
    <dbReference type="NCBI Taxonomy" id="2748318"/>
    <lineage>
        <taxon>Bacteria</taxon>
        <taxon>Pseudomonadati</taxon>
        <taxon>Verrucomicrobiota</taxon>
        <taxon>Verrucomicrobiia</taxon>
        <taxon>Verrucomicrobiales</taxon>
        <taxon>Verrucomicrobiaceae</taxon>
        <taxon>Oceaniferula</taxon>
    </lineage>
</organism>
<dbReference type="GO" id="GO:0005886">
    <property type="term" value="C:plasma membrane"/>
    <property type="evidence" value="ECO:0007669"/>
    <property type="project" value="TreeGrafter"/>
</dbReference>
<keyword evidence="1" id="KW-1133">Transmembrane helix</keyword>
<feature type="transmembrane region" description="Helical" evidence="1">
    <location>
        <begin position="879"/>
        <end position="898"/>
    </location>
</feature>
<feature type="transmembrane region" description="Helical" evidence="1">
    <location>
        <begin position="931"/>
        <end position="952"/>
    </location>
</feature>
<reference evidence="2 3" key="1">
    <citation type="submission" date="2020-07" db="EMBL/GenBank/DDBJ databases">
        <title>Roseicoccus Jingziensis gen. nov., sp. nov., isolated from coastal seawater.</title>
        <authorList>
            <person name="Feng X."/>
        </authorList>
    </citation>
    <scope>NUCLEOTIDE SEQUENCE [LARGE SCALE GENOMIC DNA]</scope>
    <source>
        <strain evidence="2 3">N1E253</strain>
    </source>
</reference>